<name>A0A0F9FX38_9ZZZZ</name>
<evidence type="ECO:0000256" key="1">
    <source>
        <dbReference type="SAM" id="Phobius"/>
    </source>
</evidence>
<accession>A0A0F9FX38</accession>
<evidence type="ECO:0000313" key="2">
    <source>
        <dbReference type="EMBL" id="KKL82781.1"/>
    </source>
</evidence>
<organism evidence="2">
    <name type="scientific">marine sediment metagenome</name>
    <dbReference type="NCBI Taxonomy" id="412755"/>
    <lineage>
        <taxon>unclassified sequences</taxon>
        <taxon>metagenomes</taxon>
        <taxon>ecological metagenomes</taxon>
    </lineage>
</organism>
<dbReference type="AlphaFoldDB" id="A0A0F9FX38"/>
<keyword evidence="1" id="KW-0812">Transmembrane</keyword>
<gene>
    <name evidence="2" type="ORF">LCGC14_1981310</name>
</gene>
<comment type="caution">
    <text evidence="2">The sequence shown here is derived from an EMBL/GenBank/DDBJ whole genome shotgun (WGS) entry which is preliminary data.</text>
</comment>
<keyword evidence="1" id="KW-0472">Membrane</keyword>
<evidence type="ECO:0008006" key="3">
    <source>
        <dbReference type="Google" id="ProtNLM"/>
    </source>
</evidence>
<sequence>IAHIFGLQLNGFIAWLIWLTVHLVWLIGFRNRMLVLVNWVWNYFTYDRGVRLIRRTANRQRISNHNEEAP</sequence>
<keyword evidence="1" id="KW-1133">Transmembrane helix</keyword>
<feature type="non-terminal residue" evidence="2">
    <location>
        <position position="1"/>
    </location>
</feature>
<proteinExistence type="predicted"/>
<feature type="transmembrane region" description="Helical" evidence="1">
    <location>
        <begin position="12"/>
        <end position="29"/>
    </location>
</feature>
<dbReference type="Gene3D" id="3.50.50.100">
    <property type="match status" value="1"/>
</dbReference>
<protein>
    <recommendedName>
        <fullName evidence="3">FAD-dependent oxidoreductase</fullName>
    </recommendedName>
</protein>
<dbReference type="EMBL" id="LAZR01022177">
    <property type="protein sequence ID" value="KKL82781.1"/>
    <property type="molecule type" value="Genomic_DNA"/>
</dbReference>
<reference evidence="2" key="1">
    <citation type="journal article" date="2015" name="Nature">
        <title>Complex archaea that bridge the gap between prokaryotes and eukaryotes.</title>
        <authorList>
            <person name="Spang A."/>
            <person name="Saw J.H."/>
            <person name="Jorgensen S.L."/>
            <person name="Zaremba-Niedzwiedzka K."/>
            <person name="Martijn J."/>
            <person name="Lind A.E."/>
            <person name="van Eijk R."/>
            <person name="Schleper C."/>
            <person name="Guy L."/>
            <person name="Ettema T.J."/>
        </authorList>
    </citation>
    <scope>NUCLEOTIDE SEQUENCE</scope>
</reference>